<proteinExistence type="predicted"/>
<gene>
    <name evidence="1" type="ORF">BECKDK2373B_GA0170837_110916</name>
</gene>
<accession>A0A450T6I6</accession>
<organism evidence="1">
    <name type="scientific">Candidatus Kentrum sp. DK</name>
    <dbReference type="NCBI Taxonomy" id="2126562"/>
    <lineage>
        <taxon>Bacteria</taxon>
        <taxon>Pseudomonadati</taxon>
        <taxon>Pseudomonadota</taxon>
        <taxon>Gammaproteobacteria</taxon>
        <taxon>Candidatus Kentrum</taxon>
    </lineage>
</organism>
<dbReference type="SUPFAM" id="SSF53335">
    <property type="entry name" value="S-adenosyl-L-methionine-dependent methyltransferases"/>
    <property type="match status" value="1"/>
</dbReference>
<keyword evidence="1" id="KW-0489">Methyltransferase</keyword>
<dbReference type="Gene3D" id="3.40.50.150">
    <property type="entry name" value="Vaccinia Virus protein VP39"/>
    <property type="match status" value="1"/>
</dbReference>
<dbReference type="InterPro" id="IPR029063">
    <property type="entry name" value="SAM-dependent_MTases_sf"/>
</dbReference>
<dbReference type="PANTHER" id="PTHR43861:SF6">
    <property type="entry name" value="METHYLTRANSFERASE TYPE 11"/>
    <property type="match status" value="1"/>
</dbReference>
<dbReference type="GO" id="GO:0008168">
    <property type="term" value="F:methyltransferase activity"/>
    <property type="evidence" value="ECO:0007669"/>
    <property type="project" value="UniProtKB-KW"/>
</dbReference>
<dbReference type="EMBL" id="CAADEX010000109">
    <property type="protein sequence ID" value="VFJ62344.1"/>
    <property type="molecule type" value="Genomic_DNA"/>
</dbReference>
<protein>
    <submittedName>
        <fullName evidence="1">Methyltransferase domain-containing protein</fullName>
    </submittedName>
</protein>
<dbReference type="AlphaFoldDB" id="A0A450T6I6"/>
<dbReference type="GO" id="GO:0032259">
    <property type="term" value="P:methylation"/>
    <property type="evidence" value="ECO:0007669"/>
    <property type="project" value="UniProtKB-KW"/>
</dbReference>
<sequence>MDYVPQNATLATWRNHTGPVLDAKDEFKVIDCATCGFKHVIPIPTENELATFYREKFYLIERKADYVQRQQRDLDWWNRVFHERFQRFEKLLGGSGRVLDVGCGPGFFLAHGRERGWQTLGIEPSEKAATYAQDQLGLDVHQLTLDEFSQTGGIGQFDLVYSHGVLEHLRDPIAYLNQTRAILRSGGLAFISVANDYNPFQTILWEHQDYPNWWLVPPEHINYFDVQSVTELMETQGFEIVDCITTFPMELFLLMGDNYVGDDRLGSECHARRKRFEAALDQADRDDLKQNIYRALASLGLGRQVEIIARLAS</sequence>
<keyword evidence="1" id="KW-0808">Transferase</keyword>
<dbReference type="PANTHER" id="PTHR43861">
    <property type="entry name" value="TRANS-ACONITATE 2-METHYLTRANSFERASE-RELATED"/>
    <property type="match status" value="1"/>
</dbReference>
<name>A0A450T6I6_9GAMM</name>
<evidence type="ECO:0000313" key="1">
    <source>
        <dbReference type="EMBL" id="VFJ62344.1"/>
    </source>
</evidence>
<dbReference type="CDD" id="cd02440">
    <property type="entry name" value="AdoMet_MTases"/>
    <property type="match status" value="1"/>
</dbReference>
<reference evidence="1" key="1">
    <citation type="submission" date="2019-02" db="EMBL/GenBank/DDBJ databases">
        <authorList>
            <person name="Gruber-Vodicka R. H."/>
            <person name="Seah K. B. B."/>
        </authorList>
    </citation>
    <scope>NUCLEOTIDE SEQUENCE</scope>
    <source>
        <strain evidence="1">BECK_DK47</strain>
    </source>
</reference>
<dbReference type="Pfam" id="PF13489">
    <property type="entry name" value="Methyltransf_23"/>
    <property type="match status" value="1"/>
</dbReference>